<dbReference type="CDD" id="cd06413">
    <property type="entry name" value="GH25_muramidase_1"/>
    <property type="match status" value="1"/>
</dbReference>
<dbReference type="InterPro" id="IPR018077">
    <property type="entry name" value="Glyco_hydro_fam25_subgr"/>
</dbReference>
<dbReference type="Proteomes" id="UP001055108">
    <property type="component" value="Unassembled WGS sequence"/>
</dbReference>
<reference evidence="4" key="1">
    <citation type="journal article" date="2016" name="Front. Microbiol.">
        <title>Genome Sequence of the Piezophilic, Mesophilic Sulfate-Reducing Bacterium Desulfovibrio indicus J2T.</title>
        <authorList>
            <person name="Cao J."/>
            <person name="Maignien L."/>
            <person name="Shao Z."/>
            <person name="Alain K."/>
            <person name="Jebbar M."/>
        </authorList>
    </citation>
    <scope>NUCLEOTIDE SEQUENCE</scope>
    <source>
        <strain evidence="4">NBRC 103626</strain>
    </source>
</reference>
<dbReference type="SUPFAM" id="SSF51445">
    <property type="entry name" value="(Trans)glycosidases"/>
    <property type="match status" value="1"/>
</dbReference>
<dbReference type="PANTHER" id="PTHR34135">
    <property type="entry name" value="LYSOZYME"/>
    <property type="match status" value="1"/>
</dbReference>
<dbReference type="SMART" id="SM00641">
    <property type="entry name" value="Glyco_25"/>
    <property type="match status" value="1"/>
</dbReference>
<dbReference type="Pfam" id="PF01183">
    <property type="entry name" value="Glyco_hydro_25"/>
    <property type="match status" value="1"/>
</dbReference>
<dbReference type="EMBL" id="BPQM01000107">
    <property type="protein sequence ID" value="GJD80722.1"/>
    <property type="molecule type" value="Genomic_DNA"/>
</dbReference>
<keyword evidence="5" id="KW-1185">Reference proteome</keyword>
<dbReference type="InterPro" id="IPR017853">
    <property type="entry name" value="GH"/>
</dbReference>
<dbReference type="PROSITE" id="PS51904">
    <property type="entry name" value="GLYCOSYL_HYDROL_F25_2"/>
    <property type="match status" value="1"/>
</dbReference>
<comment type="similarity">
    <text evidence="1">Belongs to the glycosyl hydrolase 25 family.</text>
</comment>
<name>A0AA37HTY3_9HYPH</name>
<evidence type="ECO:0000313" key="4">
    <source>
        <dbReference type="EMBL" id="GJD80722.1"/>
    </source>
</evidence>
<reference evidence="4" key="2">
    <citation type="submission" date="2021-08" db="EMBL/GenBank/DDBJ databases">
        <authorList>
            <person name="Tani A."/>
            <person name="Ola A."/>
            <person name="Ogura Y."/>
            <person name="Katsura K."/>
            <person name="Hayashi T."/>
        </authorList>
    </citation>
    <scope>NUCLEOTIDE SEQUENCE</scope>
    <source>
        <strain evidence="4">NBRC 103626</strain>
    </source>
</reference>
<dbReference type="PANTHER" id="PTHR34135:SF2">
    <property type="entry name" value="LYSOZYME"/>
    <property type="match status" value="1"/>
</dbReference>
<dbReference type="Gene3D" id="3.20.20.80">
    <property type="entry name" value="Glycosidases"/>
    <property type="match status" value="1"/>
</dbReference>
<dbReference type="InterPro" id="IPR002053">
    <property type="entry name" value="Glyco_hydro_25"/>
</dbReference>
<keyword evidence="3" id="KW-0326">Glycosidase</keyword>
<evidence type="ECO:0000313" key="5">
    <source>
        <dbReference type="Proteomes" id="UP001055108"/>
    </source>
</evidence>
<dbReference type="GO" id="GO:0016052">
    <property type="term" value="P:carbohydrate catabolic process"/>
    <property type="evidence" value="ECO:0007669"/>
    <property type="project" value="TreeGrafter"/>
</dbReference>
<gene>
    <name evidence="4" type="ORF">NBEOAGPD_3965</name>
</gene>
<organism evidence="4 5">
    <name type="scientific">Methylobacterium gregans</name>
    <dbReference type="NCBI Taxonomy" id="374424"/>
    <lineage>
        <taxon>Bacteria</taxon>
        <taxon>Pseudomonadati</taxon>
        <taxon>Pseudomonadota</taxon>
        <taxon>Alphaproteobacteria</taxon>
        <taxon>Hyphomicrobiales</taxon>
        <taxon>Methylobacteriaceae</taxon>
        <taxon>Methylobacterium</taxon>
    </lineage>
</organism>
<evidence type="ECO:0000256" key="2">
    <source>
        <dbReference type="ARBA" id="ARBA00022801"/>
    </source>
</evidence>
<proteinExistence type="inferred from homology"/>
<protein>
    <recommendedName>
        <fullName evidence="6">Glycoside hydrolase</fullName>
    </recommendedName>
</protein>
<keyword evidence="2" id="KW-0378">Hydrolase</keyword>
<dbReference type="AlphaFoldDB" id="A0AA37HTY3"/>
<evidence type="ECO:0008006" key="6">
    <source>
        <dbReference type="Google" id="ProtNLM"/>
    </source>
</evidence>
<evidence type="ECO:0000256" key="1">
    <source>
        <dbReference type="ARBA" id="ARBA00010646"/>
    </source>
</evidence>
<dbReference type="GO" id="GO:0016998">
    <property type="term" value="P:cell wall macromolecule catabolic process"/>
    <property type="evidence" value="ECO:0007669"/>
    <property type="project" value="InterPro"/>
</dbReference>
<sequence>MALLAGLAACAQNSDFYPTKGDVKPHPGVARAKRHPIQGIDISKWQGPIDWASVRAAGTQFAFIKATEGGDHVDERFRENWEGAGRAGVPRGAYHFVFWCRSARDQMEWFKRNVPNDPTALPPVLDVEWNGHSQTCPKKLPKEQALAMTRYMLEEMERYTGKRPIIYTDITFHKDVLEGELPDYPHWLRSTAAEPEQRFSNRRWMLWQFTSTGRVPGVRGDVDRNAFYGTQAEWASFLSTDCDPRDHPRLSSQGLCSGK</sequence>
<evidence type="ECO:0000256" key="3">
    <source>
        <dbReference type="ARBA" id="ARBA00023295"/>
    </source>
</evidence>
<dbReference type="GO" id="GO:0009253">
    <property type="term" value="P:peptidoglycan catabolic process"/>
    <property type="evidence" value="ECO:0007669"/>
    <property type="project" value="InterPro"/>
</dbReference>
<accession>A0AA37HTY3</accession>
<comment type="caution">
    <text evidence="4">The sequence shown here is derived from an EMBL/GenBank/DDBJ whole genome shotgun (WGS) entry which is preliminary data.</text>
</comment>
<dbReference type="GO" id="GO:0003796">
    <property type="term" value="F:lysozyme activity"/>
    <property type="evidence" value="ECO:0007669"/>
    <property type="project" value="InterPro"/>
</dbReference>